<dbReference type="EMBL" id="AOLM01000027">
    <property type="protein sequence ID" value="ELZ89057.1"/>
    <property type="molecule type" value="Genomic_DNA"/>
</dbReference>
<feature type="region of interest" description="Disordered" evidence="1">
    <location>
        <begin position="1"/>
        <end position="26"/>
    </location>
</feature>
<evidence type="ECO:0000313" key="3">
    <source>
        <dbReference type="EMBL" id="ELZ89057.1"/>
    </source>
</evidence>
<evidence type="ECO:0000256" key="1">
    <source>
        <dbReference type="SAM" id="MobiDB-lite"/>
    </source>
</evidence>
<name>M0HZD2_9EURY</name>
<keyword evidence="2" id="KW-0472">Membrane</keyword>
<gene>
    <name evidence="3" type="ORF">C441_16219</name>
</gene>
<evidence type="ECO:0000256" key="2">
    <source>
        <dbReference type="SAM" id="Phobius"/>
    </source>
</evidence>
<proteinExistence type="predicted"/>
<evidence type="ECO:0000313" key="4">
    <source>
        <dbReference type="Proteomes" id="UP000011508"/>
    </source>
</evidence>
<dbReference type="Proteomes" id="UP000011508">
    <property type="component" value="Unassembled WGS sequence"/>
</dbReference>
<comment type="caution">
    <text evidence="3">The sequence shown here is derived from an EMBL/GenBank/DDBJ whole genome shotgun (WGS) entry which is preliminary data.</text>
</comment>
<dbReference type="AlphaFoldDB" id="M0HZD2"/>
<feature type="transmembrane region" description="Helical" evidence="2">
    <location>
        <begin position="39"/>
        <end position="60"/>
    </location>
</feature>
<organism evidence="3 4">
    <name type="scientific">Haloferax sulfurifontis ATCC BAA-897</name>
    <dbReference type="NCBI Taxonomy" id="662480"/>
    <lineage>
        <taxon>Archaea</taxon>
        <taxon>Methanobacteriati</taxon>
        <taxon>Methanobacteriota</taxon>
        <taxon>Stenosarchaea group</taxon>
        <taxon>Halobacteria</taxon>
        <taxon>Halobacteriales</taxon>
        <taxon>Haloferacaceae</taxon>
        <taxon>Haloferax</taxon>
    </lineage>
</organism>
<reference evidence="3 4" key="1">
    <citation type="journal article" date="2014" name="PLoS Genet.">
        <title>Phylogenetically driven sequencing of extremely halophilic archaea reveals strategies for static and dynamic osmo-response.</title>
        <authorList>
            <person name="Becker E.A."/>
            <person name="Seitzer P.M."/>
            <person name="Tritt A."/>
            <person name="Larsen D."/>
            <person name="Krusor M."/>
            <person name="Yao A.I."/>
            <person name="Wu D."/>
            <person name="Madern D."/>
            <person name="Eisen J.A."/>
            <person name="Darling A.E."/>
            <person name="Facciotti M.T."/>
        </authorList>
    </citation>
    <scope>NUCLEOTIDE SEQUENCE [LARGE SCALE GENOMIC DNA]</scope>
    <source>
        <strain evidence="3 4">ATCC BAA-897</strain>
    </source>
</reference>
<protein>
    <submittedName>
        <fullName evidence="3">Uncharacterized protein</fullName>
    </submittedName>
</protein>
<keyword evidence="2" id="KW-0812">Transmembrane</keyword>
<keyword evidence="2" id="KW-1133">Transmembrane helix</keyword>
<feature type="transmembrane region" description="Helical" evidence="2">
    <location>
        <begin position="72"/>
        <end position="94"/>
    </location>
</feature>
<sequence>MYYNGGNGQMYNRHGPVPDDDQPTQGVIQPAEIDATERYVCSLIGLGAMAGVLLLFYPLLLAVTRPFQQLSVTALVFVLVTVWLLVWLGSELVWEWQTGRLFS</sequence>
<keyword evidence="4" id="KW-1185">Reference proteome</keyword>
<accession>M0HZD2</accession>